<keyword evidence="7" id="KW-1133">Transmembrane helix</keyword>
<organism evidence="9 10">
    <name type="scientific">Clostridium carnis</name>
    <dbReference type="NCBI Taxonomy" id="1530"/>
    <lineage>
        <taxon>Bacteria</taxon>
        <taxon>Bacillati</taxon>
        <taxon>Bacillota</taxon>
        <taxon>Clostridia</taxon>
        <taxon>Eubacteriales</taxon>
        <taxon>Clostridiaceae</taxon>
        <taxon>Clostridium</taxon>
    </lineage>
</organism>
<dbReference type="Proteomes" id="UP000277570">
    <property type="component" value="Unassembled WGS sequence"/>
</dbReference>
<comment type="caution">
    <text evidence="9">The sequence shown here is derived from an EMBL/GenBank/DDBJ whole genome shotgun (WGS) entry which is preliminary data.</text>
</comment>
<keyword evidence="7" id="KW-0812">Transmembrane</keyword>
<evidence type="ECO:0000259" key="8">
    <source>
        <dbReference type="Pfam" id="PF16822"/>
    </source>
</evidence>
<keyword evidence="3" id="KW-0808">Transferase</keyword>
<evidence type="ECO:0000256" key="1">
    <source>
        <dbReference type="ARBA" id="ARBA00004418"/>
    </source>
</evidence>
<keyword evidence="4" id="KW-0732">Signal</keyword>
<evidence type="ECO:0000313" key="9">
    <source>
        <dbReference type="EMBL" id="VDG69581.1"/>
    </source>
</evidence>
<feature type="domain" description="AlgX/AlgJ SGNH hydrolase-like" evidence="8">
    <location>
        <begin position="112"/>
        <end position="201"/>
    </location>
</feature>
<evidence type="ECO:0000256" key="5">
    <source>
        <dbReference type="ARBA" id="ARBA00022764"/>
    </source>
</evidence>
<evidence type="ECO:0000256" key="2">
    <source>
        <dbReference type="ARBA" id="ARBA00005182"/>
    </source>
</evidence>
<comment type="subcellular location">
    <subcellularLocation>
        <location evidence="1">Periplasm</location>
    </subcellularLocation>
</comment>
<dbReference type="Pfam" id="PF16822">
    <property type="entry name" value="ALGX"/>
    <property type="match status" value="1"/>
</dbReference>
<comment type="pathway">
    <text evidence="2">Glycan biosynthesis; alginate biosynthesis.</text>
</comment>
<keyword evidence="10" id="KW-1185">Reference proteome</keyword>
<keyword evidence="6" id="KW-0016">Alginate biosynthesis</keyword>
<gene>
    <name evidence="9" type="ORF">NCTC10913_00237</name>
</gene>
<evidence type="ECO:0000256" key="3">
    <source>
        <dbReference type="ARBA" id="ARBA00022679"/>
    </source>
</evidence>
<evidence type="ECO:0000256" key="4">
    <source>
        <dbReference type="ARBA" id="ARBA00022729"/>
    </source>
</evidence>
<dbReference type="EMBL" id="UYIN01000001">
    <property type="protein sequence ID" value="VDG69581.1"/>
    <property type="molecule type" value="Genomic_DNA"/>
</dbReference>
<proteinExistence type="predicted"/>
<evidence type="ECO:0000256" key="7">
    <source>
        <dbReference type="SAM" id="Phobius"/>
    </source>
</evidence>
<evidence type="ECO:0000256" key="6">
    <source>
        <dbReference type="ARBA" id="ARBA00022841"/>
    </source>
</evidence>
<accession>A0ABY6SN97</accession>
<protein>
    <submittedName>
        <fullName evidence="9">Membrane protein</fullName>
    </submittedName>
</protein>
<sequence>MEIFFKKKIVTSIMFIVILLTFSVFNFTKSYKYVKQVLEDNPINIKNIDNVIELVENTINENVYGKYLFVESYGFIQKIMDKNEENNFEVVKDKDGFLHYTFIAHQPNPVYDLSNKTEDFKNNIKNSNTKLIYLMTPDKYIKGYTELPTGIPYNYANETADDYIELLKEKGIDTIDLRENLLSSGIPPEDLFYKTDHHWKTETVFWEFGQLVNKLNKYYGMNLDKTDYYTNKENYNFIKYPNSYIGSMGRKTGIIYGGIDDFTLIYPKFKTSYSYYSKTNGQEMKLEGRFEEALLTVSPFRTEKGIYSLEADKYSSYLFGNRGIVHIVNKDNLNGPKILFIKDSLVVPLAAFMSTVCSEVYLVDPRYYKESILEYVNSIENLDIAFISFSPQDLTDEFFNFNYLSFVQTKL</sequence>
<dbReference type="InterPro" id="IPR031811">
    <property type="entry name" value="ALGX/ALGJ_SGNH-like"/>
</dbReference>
<keyword evidence="7" id="KW-0472">Membrane</keyword>
<keyword evidence="5" id="KW-0574">Periplasm</keyword>
<name>A0ABY6SN97_9CLOT</name>
<feature type="transmembrane region" description="Helical" evidence="7">
    <location>
        <begin position="9"/>
        <end position="28"/>
    </location>
</feature>
<reference evidence="9 10" key="1">
    <citation type="submission" date="2018-11" db="EMBL/GenBank/DDBJ databases">
        <authorList>
            <consortium name="Pathogen Informatics"/>
        </authorList>
    </citation>
    <scope>NUCLEOTIDE SEQUENCE [LARGE SCALE GENOMIC DNA]</scope>
    <source>
        <strain evidence="9 10">NCTC10913</strain>
    </source>
</reference>
<evidence type="ECO:0000313" key="10">
    <source>
        <dbReference type="Proteomes" id="UP000277570"/>
    </source>
</evidence>
<dbReference type="RefSeq" id="WP_125147563.1">
    <property type="nucleotide sequence ID" value="NZ_UYIN01000001.1"/>
</dbReference>